<dbReference type="OrthoDB" id="9807112at2"/>
<keyword evidence="2" id="KW-0442">Lipid degradation</keyword>
<dbReference type="GO" id="GO:0016787">
    <property type="term" value="F:hydrolase activity"/>
    <property type="evidence" value="ECO:0007669"/>
    <property type="project" value="UniProtKB-UniRule"/>
</dbReference>
<dbReference type="PATRIC" id="fig|1301098.3.peg.2585"/>
<dbReference type="AlphaFoldDB" id="A0A024HH03"/>
<feature type="active site" description="Proton acceptor" evidence="2">
    <location>
        <position position="202"/>
    </location>
</feature>
<name>A0A024HH03_PSEKB</name>
<dbReference type="InterPro" id="IPR002641">
    <property type="entry name" value="PNPLA_dom"/>
</dbReference>
<dbReference type="STRING" id="1301098.PKB_2577"/>
<gene>
    <name evidence="4" type="ORF">PKB_2577</name>
</gene>
<feature type="active site" description="Nucleophile" evidence="2">
    <location>
        <position position="47"/>
    </location>
</feature>
<proteinExistence type="predicted"/>
<keyword evidence="5" id="KW-1185">Reference proteome</keyword>
<dbReference type="KEGG" id="pkc:PKB_2577"/>
<dbReference type="PROSITE" id="PS51635">
    <property type="entry name" value="PNPLA"/>
    <property type="match status" value="1"/>
</dbReference>
<dbReference type="Gene3D" id="3.40.1090.10">
    <property type="entry name" value="Cytosolic phospholipase A2 catalytic domain"/>
    <property type="match status" value="1"/>
</dbReference>
<dbReference type="Pfam" id="PF01734">
    <property type="entry name" value="Patatin"/>
    <property type="match status" value="1"/>
</dbReference>
<dbReference type="GO" id="GO:0016042">
    <property type="term" value="P:lipid catabolic process"/>
    <property type="evidence" value="ECO:0007669"/>
    <property type="project" value="UniProtKB-UniRule"/>
</dbReference>
<evidence type="ECO:0000313" key="4">
    <source>
        <dbReference type="EMBL" id="CDF83924.1"/>
    </source>
</evidence>
<reference evidence="4 5" key="1">
    <citation type="submission" date="2013-03" db="EMBL/GenBank/DDBJ databases">
        <authorList>
            <person name="Linke B."/>
        </authorList>
    </citation>
    <scope>NUCLEOTIDE SEQUENCE [LARGE SCALE GENOMIC DNA]</scope>
    <source>
        <strain evidence="4 5">B13</strain>
    </source>
</reference>
<comment type="caution">
    <text evidence="2">Lacks conserved residue(s) required for the propagation of feature annotation.</text>
</comment>
<keyword evidence="2" id="KW-0378">Hydrolase</keyword>
<feature type="short sequence motif" description="DGA/G" evidence="2">
    <location>
        <begin position="202"/>
        <end position="204"/>
    </location>
</feature>
<evidence type="ECO:0000256" key="1">
    <source>
        <dbReference type="ARBA" id="ARBA00023098"/>
    </source>
</evidence>
<evidence type="ECO:0000259" key="3">
    <source>
        <dbReference type="PROSITE" id="PS51635"/>
    </source>
</evidence>
<evidence type="ECO:0000313" key="5">
    <source>
        <dbReference type="Proteomes" id="UP000025241"/>
    </source>
</evidence>
<dbReference type="InterPro" id="IPR016035">
    <property type="entry name" value="Acyl_Trfase/lysoPLipase"/>
</dbReference>
<dbReference type="PANTHER" id="PTHR24138">
    <property type="entry name" value="INTRACELLLAR PHOSPHOLIPASE A FAMILY"/>
    <property type="match status" value="1"/>
</dbReference>
<reference evidence="4 5" key="2">
    <citation type="submission" date="2014-05" db="EMBL/GenBank/DDBJ databases">
        <title>Genome sequence of the 3-chlorobenzoate degrading bacterium Pseudomonas knackmussii B13 shows multiple evidence for horizontal gene transfer.</title>
        <authorList>
            <person name="Miyazaki R."/>
            <person name="Bertelli C."/>
            <person name="Falquet L."/>
            <person name="Robinson-Rechavi M."/>
            <person name="Gharib W."/>
            <person name="Roy S."/>
            <person name="Van der Meer J.R."/>
        </authorList>
    </citation>
    <scope>NUCLEOTIDE SEQUENCE [LARGE SCALE GENOMIC DNA]</scope>
    <source>
        <strain evidence="4 5">B13</strain>
    </source>
</reference>
<dbReference type="HOGENOM" id="CLU_683081_0_0_6"/>
<dbReference type="PANTHER" id="PTHR24138:SF10">
    <property type="entry name" value="PHOSPHOLIPASE A2"/>
    <property type="match status" value="1"/>
</dbReference>
<accession>A0A024HH03</accession>
<organism evidence="4 5">
    <name type="scientific">Pseudomonas knackmussii (strain DSM 6978 / CCUG 54928 / LMG 23759 / B13)</name>
    <dbReference type="NCBI Taxonomy" id="1301098"/>
    <lineage>
        <taxon>Bacteria</taxon>
        <taxon>Pseudomonadati</taxon>
        <taxon>Pseudomonadota</taxon>
        <taxon>Gammaproteobacteria</taxon>
        <taxon>Pseudomonadales</taxon>
        <taxon>Pseudomonadaceae</taxon>
        <taxon>Pseudomonas</taxon>
    </lineage>
</organism>
<keyword evidence="1 2" id="KW-0443">Lipid metabolism</keyword>
<protein>
    <submittedName>
        <fullName evidence="4">Patatin</fullName>
    </submittedName>
</protein>
<dbReference type="eggNOG" id="COG3621">
    <property type="taxonomic scope" value="Bacteria"/>
</dbReference>
<dbReference type="Proteomes" id="UP000025241">
    <property type="component" value="Chromosome I"/>
</dbReference>
<sequence>MSEYRILSLDGGGTWALLQAMALQHMFGIDARGHDVLRRYDLVAANSGGSIVLGGLFENLRLGELLEHYFRSESSRKRIFVRNSFLKAPLAGTLQALADVGPKYDASAKLDGLQSILRNAGNVLLTDLRDDVMGGDCPDIIVCAFDYQVQRARYFRSNPKSRAASFSTPTPVTLAEAIHASTNAPVNYFDAPAMVRREAFWDGGVAGLNNPVLAAVVDALSNEKPAADIRALSIGTATAGQLPRSKPESAPDHKLTQLPLETGLKADLRKLAMSIIGDPPDAATFIAHVSLGQKVPLEENDAPVVGNLVRLNPLIRPRNKDANGIWQAPHGFAQDEFLKLVKMDMDAVEEEDVNLIVRLGQGWIAGDFLNQPIRMSNEPYRCEIGHDQFAAAHQHARALGLVP</sequence>
<dbReference type="RefSeq" id="WP_043252214.1">
    <property type="nucleotide sequence ID" value="NZ_HG322950.1"/>
</dbReference>
<feature type="domain" description="PNPLA" evidence="3">
    <location>
        <begin position="7"/>
        <end position="216"/>
    </location>
</feature>
<dbReference type="SUPFAM" id="SSF52151">
    <property type="entry name" value="FabD/lysophospholipase-like"/>
    <property type="match status" value="1"/>
</dbReference>
<evidence type="ECO:0000256" key="2">
    <source>
        <dbReference type="PROSITE-ProRule" id="PRU01161"/>
    </source>
</evidence>
<dbReference type="EMBL" id="HG322950">
    <property type="protein sequence ID" value="CDF83924.1"/>
    <property type="molecule type" value="Genomic_DNA"/>
</dbReference>
<dbReference type="InterPro" id="IPR047156">
    <property type="entry name" value="Teg/CotR/CapV-like"/>
</dbReference>